<evidence type="ECO:0000256" key="3">
    <source>
        <dbReference type="ARBA" id="ARBA00001936"/>
    </source>
</evidence>
<gene>
    <name evidence="20" type="ORF">Hokovirus_2_81</name>
</gene>
<evidence type="ECO:0000256" key="16">
    <source>
        <dbReference type="PROSITE-ProRule" id="PRU01384"/>
    </source>
</evidence>
<feature type="domain" description="Topo IIA-type catalytic" evidence="19">
    <location>
        <begin position="767"/>
        <end position="1237"/>
    </location>
</feature>
<dbReference type="GO" id="GO:0006265">
    <property type="term" value="P:DNA topological change"/>
    <property type="evidence" value="ECO:0007669"/>
    <property type="project" value="UniProtKB-UniRule"/>
</dbReference>
<dbReference type="InterPro" id="IPR036890">
    <property type="entry name" value="HATPase_C_sf"/>
</dbReference>
<feature type="compositionally biased region" description="Basic residues" evidence="17">
    <location>
        <begin position="1261"/>
        <end position="1276"/>
    </location>
</feature>
<dbReference type="Gene3D" id="3.30.565.10">
    <property type="entry name" value="Histidine kinase-like ATPase, C-terminal domain"/>
    <property type="match status" value="1"/>
</dbReference>
<sequence length="1276" mass="147048">MSKTSKTVEETYTKKQLYNSIIDEPGMYLGTITPDNVEMEVYDFNNDAIVKRNIEYIQGLYKIFDEIIVNARDHAIKDITCKNIIITIDKKTGLITCFTDGNEDAIPVVIHKGENMYVPQMLFSELLTSGNYNKKGKITGGKHGYGAKLANIFSSKFIIEVGDTINKKKYLQVFENKMSIINPPTITKYAGKSYLKISFVPDYKTFHTKGLSDDMYALFTKRVYDIVANLSKEGRKITIELNEKVINIQSFEKFVDMFYKVDTLDNEMDNEGDEEEDEEETEENIKKKQPIKIKKICTTTTDKRWQVCVVYDSKSNYRQVSYVNGLCTINGGTHVNYVVDMIVNDLEKRISNKYKDIQIRKPYIKNNLSFFIDATIEDPDFDSQTKDTLKSIIKNFGSTFYYNEKFINDIMNTGLVNEVVEFSRKKELLSLKGQKVKNSLSIKGIKGYEEAIWVSKKDKRVSETRLILTEGGSAKTFAVSGLSSIGYDKYGIFPLKGKVLNVRTAQNRQLISNAEIKNIIKIIGLDASETYDNLKKLRYGGIIILTDQDTDGAHIKGLLINFIHFFWPELIYYFDGFIQTMTTPIMKAFLRSDTKKKNGISFGTIAEYLKWSKTTKNANNYVIKYYKGLGTHTAPEAKECFEDFSNKLISYTWDKYIPSSKSIKQGNLCEPEKMVKKNKVNDTSSQNSNTSNKTENLDEIMLNDFNNPTNYAINLAFNKKMADKRREWLASYDKNDVIDNEARTVTICQFVHKDLKHFSSEDNIRSIPALIDGLKPSTRKILYTAFKEKLFKKEAKVVELGGATMKETAYHHGDASLYGAIIGMARRFVGSNNISILYPSGQFGSRLQGGKDAASPRYIYTRLDDLTRLIFREDDEIILQYEIDDGKKIEPTIYIPIIPMLLVNGSEGIGTGHSTYIPPYNPIDIINNIINMLNNKKIVPMKPWFRGFKGAIEHKDKGSYITKGIYNIVDENTIQITELPIGKWTEKYKSDLYKITIGGEQVEKDNKKEKGKNKKTVTPILKNFILVPLESSVNITLYFVEGVLQNLIKQGTLEKKLGLTSSINIDNMKAHSTENHIKNYKTPEDIMIEYFDYRFKQYEFRKQRLSLILENELNISKYKIKFLEDYTKGKIVLHNKNEKEVFAKLESLNYPKLSNKINFDDENEKLIIKDDNQDDQDNQDNKKINEYIKTYKYITDMKLWSLTVEKLNKLKEELDIKKARYQKYVETPVKDIWMQELLELKQAYLVWFAEVEAENDDGKPKTVRKKQVRKPVAKKQ</sequence>
<feature type="region of interest" description="Disordered" evidence="17">
    <location>
        <begin position="1254"/>
        <end position="1276"/>
    </location>
</feature>
<name>A0A1V0SFY2_9VIRU</name>
<dbReference type="PROSITE" id="PS50880">
    <property type="entry name" value="TOPRIM"/>
    <property type="match status" value="1"/>
</dbReference>
<dbReference type="Pfam" id="PF00204">
    <property type="entry name" value="DNA_gyraseB"/>
    <property type="match status" value="1"/>
</dbReference>
<dbReference type="GO" id="GO:0003677">
    <property type="term" value="F:DNA binding"/>
    <property type="evidence" value="ECO:0007669"/>
    <property type="project" value="UniProtKB-UniRule"/>
</dbReference>
<dbReference type="InterPro" id="IPR013757">
    <property type="entry name" value="Topo_IIA_A_a_sf"/>
</dbReference>
<comment type="cofactor">
    <cofactor evidence="2">
        <name>Ca(2+)</name>
        <dbReference type="ChEBI" id="CHEBI:29108"/>
    </cofactor>
</comment>
<dbReference type="FunFam" id="3.90.199.10:FF:000002">
    <property type="entry name" value="DNA topoisomerase 2"/>
    <property type="match status" value="1"/>
</dbReference>
<dbReference type="Pfam" id="PF16898">
    <property type="entry name" value="TOPRIM_C"/>
    <property type="match status" value="2"/>
</dbReference>
<comment type="similarity">
    <text evidence="5">Belongs to the type II topoisomerase family.</text>
</comment>
<evidence type="ECO:0000256" key="2">
    <source>
        <dbReference type="ARBA" id="ARBA00001913"/>
    </source>
</evidence>
<dbReference type="PANTHER" id="PTHR10169">
    <property type="entry name" value="DNA TOPOISOMERASE/GYRASE"/>
    <property type="match status" value="1"/>
</dbReference>
<dbReference type="PRINTS" id="PR01158">
    <property type="entry name" value="TOPISMRASEII"/>
</dbReference>
<dbReference type="Gene3D" id="3.30.230.10">
    <property type="match status" value="1"/>
</dbReference>
<dbReference type="SMART" id="SM00434">
    <property type="entry name" value="TOP4c"/>
    <property type="match status" value="1"/>
</dbReference>
<dbReference type="GO" id="GO:0046872">
    <property type="term" value="F:metal ion binding"/>
    <property type="evidence" value="ECO:0007669"/>
    <property type="project" value="UniProtKB-KW"/>
</dbReference>
<evidence type="ECO:0000256" key="5">
    <source>
        <dbReference type="ARBA" id="ARBA00011080"/>
    </source>
</evidence>
<dbReference type="SUPFAM" id="SSF54211">
    <property type="entry name" value="Ribosomal protein S5 domain 2-like"/>
    <property type="match status" value="1"/>
</dbReference>
<evidence type="ECO:0000256" key="8">
    <source>
        <dbReference type="ARBA" id="ARBA00022723"/>
    </source>
</evidence>
<dbReference type="FunFam" id="3.40.50.670:FF:000001">
    <property type="entry name" value="DNA topoisomerase 2"/>
    <property type="match status" value="1"/>
</dbReference>
<dbReference type="Pfam" id="PF01751">
    <property type="entry name" value="Toprim"/>
    <property type="match status" value="1"/>
</dbReference>
<proteinExistence type="inferred from homology"/>
<dbReference type="InterPro" id="IPR013758">
    <property type="entry name" value="Topo_IIA_A/C_ab"/>
</dbReference>
<evidence type="ECO:0000256" key="7">
    <source>
        <dbReference type="ARBA" id="ARBA00019635"/>
    </source>
</evidence>
<organism evidence="20">
    <name type="scientific">Hokovirus HKV1</name>
    <dbReference type="NCBI Taxonomy" id="1977638"/>
    <lineage>
        <taxon>Viruses</taxon>
        <taxon>Varidnaviria</taxon>
        <taxon>Bamfordvirae</taxon>
        <taxon>Nucleocytoviricota</taxon>
        <taxon>Megaviricetes</taxon>
        <taxon>Imitervirales</taxon>
        <taxon>Mimiviridae</taxon>
        <taxon>Klosneuvirinae</taxon>
        <taxon>Hokovirus</taxon>
    </lineage>
</organism>
<dbReference type="InterPro" id="IPR050634">
    <property type="entry name" value="DNA_Topoisomerase_II"/>
</dbReference>
<dbReference type="GO" id="GO:0005524">
    <property type="term" value="F:ATP binding"/>
    <property type="evidence" value="ECO:0007669"/>
    <property type="project" value="UniProtKB-KW"/>
</dbReference>
<dbReference type="EC" id="5.6.2.2" evidence="6"/>
<evidence type="ECO:0000256" key="14">
    <source>
        <dbReference type="ARBA" id="ARBA00023235"/>
    </source>
</evidence>
<keyword evidence="14 16" id="KW-0413">Isomerase</keyword>
<dbReference type="Gene3D" id="3.30.1490.30">
    <property type="match status" value="1"/>
</dbReference>
<dbReference type="Pfam" id="PF00521">
    <property type="entry name" value="DNA_topoisoIV"/>
    <property type="match status" value="1"/>
</dbReference>
<dbReference type="InterPro" id="IPR014721">
    <property type="entry name" value="Ribsml_uS5_D2-typ_fold_subgr"/>
</dbReference>
<keyword evidence="13 16" id="KW-0238">DNA-binding</keyword>
<dbReference type="InterPro" id="IPR006171">
    <property type="entry name" value="TOPRIM_dom"/>
</dbReference>
<dbReference type="PROSITE" id="PS52040">
    <property type="entry name" value="TOPO_IIA"/>
    <property type="match status" value="1"/>
</dbReference>
<dbReference type="PRINTS" id="PR00418">
    <property type="entry name" value="TPI2FAMILY"/>
</dbReference>
<keyword evidence="10" id="KW-0067">ATP-binding</keyword>
<evidence type="ECO:0000256" key="9">
    <source>
        <dbReference type="ARBA" id="ARBA00022741"/>
    </source>
</evidence>
<evidence type="ECO:0000313" key="20">
    <source>
        <dbReference type="EMBL" id="ARF10554.1"/>
    </source>
</evidence>
<dbReference type="Gene3D" id="3.40.50.670">
    <property type="match status" value="2"/>
</dbReference>
<dbReference type="InterPro" id="IPR013760">
    <property type="entry name" value="Topo_IIA-like_dom_sf"/>
</dbReference>
<dbReference type="SUPFAM" id="SSF56719">
    <property type="entry name" value="Type II DNA topoisomerase"/>
    <property type="match status" value="2"/>
</dbReference>
<dbReference type="Gene3D" id="1.10.268.10">
    <property type="entry name" value="Topoisomerase, domain 3"/>
    <property type="match status" value="1"/>
</dbReference>
<evidence type="ECO:0000256" key="15">
    <source>
        <dbReference type="ARBA" id="ARBA00031138"/>
    </source>
</evidence>
<comment type="catalytic activity">
    <reaction evidence="1 16">
        <text>ATP-dependent breakage, passage and rejoining of double-stranded DNA.</text>
        <dbReference type="EC" id="5.6.2.2"/>
    </reaction>
</comment>
<evidence type="ECO:0000256" key="17">
    <source>
        <dbReference type="SAM" id="MobiDB-lite"/>
    </source>
</evidence>
<keyword evidence="11" id="KW-0460">Magnesium</keyword>
<dbReference type="Gene3D" id="3.30.1360.40">
    <property type="match status" value="1"/>
</dbReference>
<dbReference type="SMART" id="SM00433">
    <property type="entry name" value="TOP2c"/>
    <property type="match status" value="1"/>
</dbReference>
<keyword evidence="12 16" id="KW-0799">Topoisomerase</keyword>
<dbReference type="GO" id="GO:0003918">
    <property type="term" value="F:DNA topoisomerase type II (double strand cut, ATP-hydrolyzing) activity"/>
    <property type="evidence" value="ECO:0007669"/>
    <property type="project" value="UniProtKB-EC"/>
</dbReference>
<evidence type="ECO:0000256" key="4">
    <source>
        <dbReference type="ARBA" id="ARBA00001946"/>
    </source>
</evidence>
<dbReference type="InterPro" id="IPR002205">
    <property type="entry name" value="Topo_IIA_dom_A"/>
</dbReference>
<reference evidence="20" key="1">
    <citation type="journal article" date="2017" name="Science">
        <title>Giant viruses with an expanded complement of translation system components.</title>
        <authorList>
            <person name="Schulz F."/>
            <person name="Yutin N."/>
            <person name="Ivanova N.N."/>
            <person name="Ortega D.R."/>
            <person name="Lee T.K."/>
            <person name="Vierheilig J."/>
            <person name="Daims H."/>
            <person name="Horn M."/>
            <person name="Wagner M."/>
            <person name="Jensen G.J."/>
            <person name="Kyrpides N.C."/>
            <person name="Koonin E.V."/>
            <person name="Woyke T."/>
        </authorList>
    </citation>
    <scope>NUCLEOTIDE SEQUENCE</scope>
    <source>
        <strain evidence="20">HKV1</strain>
    </source>
</reference>
<dbReference type="InterPro" id="IPR031660">
    <property type="entry name" value="TOPRIM_C"/>
</dbReference>
<feature type="active site" description="O-(5'-phospho-DNA)-tyrosine intermediate" evidence="16">
    <location>
        <position position="858"/>
    </location>
</feature>
<evidence type="ECO:0000259" key="18">
    <source>
        <dbReference type="PROSITE" id="PS50880"/>
    </source>
</evidence>
<dbReference type="EMBL" id="KY684104">
    <property type="protein sequence ID" value="ARF10554.1"/>
    <property type="molecule type" value="Genomic_DNA"/>
</dbReference>
<dbReference type="InterPro" id="IPR020568">
    <property type="entry name" value="Ribosomal_Su5_D2-typ_SF"/>
</dbReference>
<dbReference type="InterPro" id="IPR001154">
    <property type="entry name" value="TopoII_euk"/>
</dbReference>
<keyword evidence="9" id="KW-0547">Nucleotide-binding</keyword>
<evidence type="ECO:0000256" key="12">
    <source>
        <dbReference type="ARBA" id="ARBA00023029"/>
    </source>
</evidence>
<evidence type="ECO:0000256" key="6">
    <source>
        <dbReference type="ARBA" id="ARBA00012895"/>
    </source>
</evidence>
<evidence type="ECO:0000259" key="19">
    <source>
        <dbReference type="PROSITE" id="PS52040"/>
    </source>
</evidence>
<evidence type="ECO:0000256" key="1">
    <source>
        <dbReference type="ARBA" id="ARBA00000185"/>
    </source>
</evidence>
<comment type="cofactor">
    <cofactor evidence="4">
        <name>Mg(2+)</name>
        <dbReference type="ChEBI" id="CHEBI:18420"/>
    </cofactor>
</comment>
<dbReference type="InterPro" id="IPR013506">
    <property type="entry name" value="Topo_IIA_bsu_dom2"/>
</dbReference>
<dbReference type="SUPFAM" id="SSF55874">
    <property type="entry name" value="ATPase domain of HSP90 chaperone/DNA topoisomerase II/histidine kinase"/>
    <property type="match status" value="1"/>
</dbReference>
<evidence type="ECO:0000256" key="11">
    <source>
        <dbReference type="ARBA" id="ARBA00022842"/>
    </source>
</evidence>
<feature type="domain" description="Toprim" evidence="18">
    <location>
        <begin position="464"/>
        <end position="578"/>
    </location>
</feature>
<dbReference type="PANTHER" id="PTHR10169:SF38">
    <property type="entry name" value="DNA TOPOISOMERASE 2"/>
    <property type="match status" value="1"/>
</dbReference>
<comment type="cofactor">
    <cofactor evidence="3">
        <name>Mn(2+)</name>
        <dbReference type="ChEBI" id="CHEBI:29035"/>
    </cofactor>
</comment>
<protein>
    <recommendedName>
        <fullName evidence="7">DNA topoisomerase 2</fullName>
        <ecNumber evidence="6">5.6.2.2</ecNumber>
    </recommendedName>
    <alternativeName>
        <fullName evidence="15">DNA topoisomerase II</fullName>
    </alternativeName>
</protein>
<dbReference type="InterPro" id="IPR013759">
    <property type="entry name" value="Topo_IIA_B_C"/>
</dbReference>
<accession>A0A1V0SFY2</accession>
<dbReference type="GO" id="GO:0000819">
    <property type="term" value="P:sister chromatid segregation"/>
    <property type="evidence" value="ECO:0007669"/>
    <property type="project" value="TreeGrafter"/>
</dbReference>
<evidence type="ECO:0000256" key="10">
    <source>
        <dbReference type="ARBA" id="ARBA00022840"/>
    </source>
</evidence>
<evidence type="ECO:0000256" key="13">
    <source>
        <dbReference type="ARBA" id="ARBA00023125"/>
    </source>
</evidence>
<keyword evidence="8" id="KW-0479">Metal-binding</keyword>
<dbReference type="InterPro" id="IPR001241">
    <property type="entry name" value="Topo_IIA"/>
</dbReference>
<dbReference type="Gene3D" id="3.90.199.10">
    <property type="entry name" value="Topoisomerase II, domain 5"/>
    <property type="match status" value="1"/>
</dbReference>